<feature type="compositionally biased region" description="Pro residues" evidence="1">
    <location>
        <begin position="24"/>
        <end position="34"/>
    </location>
</feature>
<keyword evidence="2" id="KW-0472">Membrane</keyword>
<organism evidence="3 4">
    <name type="scientific">Meloidogyne enterolobii</name>
    <name type="common">Root-knot nematode worm</name>
    <name type="synonym">Meloidogyne mayaguensis</name>
    <dbReference type="NCBI Taxonomy" id="390850"/>
    <lineage>
        <taxon>Eukaryota</taxon>
        <taxon>Metazoa</taxon>
        <taxon>Ecdysozoa</taxon>
        <taxon>Nematoda</taxon>
        <taxon>Chromadorea</taxon>
        <taxon>Rhabditida</taxon>
        <taxon>Tylenchina</taxon>
        <taxon>Tylenchomorpha</taxon>
        <taxon>Tylenchoidea</taxon>
        <taxon>Meloidogynidae</taxon>
        <taxon>Meloidogyninae</taxon>
        <taxon>Meloidogyne</taxon>
    </lineage>
</organism>
<keyword evidence="2" id="KW-0812">Transmembrane</keyword>
<keyword evidence="2" id="KW-1133">Transmembrane helix</keyword>
<evidence type="ECO:0000313" key="3">
    <source>
        <dbReference type="EMBL" id="CAD2167776.1"/>
    </source>
</evidence>
<feature type="compositionally biased region" description="Pro residues" evidence="1">
    <location>
        <begin position="50"/>
        <end position="71"/>
    </location>
</feature>
<feature type="compositionally biased region" description="Low complexity" evidence="1">
    <location>
        <begin position="35"/>
        <end position="49"/>
    </location>
</feature>
<dbReference type="OrthoDB" id="10587688at2759"/>
<reference evidence="3 4" key="1">
    <citation type="submission" date="2020-08" db="EMBL/GenBank/DDBJ databases">
        <authorList>
            <person name="Koutsovoulos G."/>
            <person name="Danchin GJ E."/>
        </authorList>
    </citation>
    <scope>NUCLEOTIDE SEQUENCE [LARGE SCALE GENOMIC DNA]</scope>
</reference>
<feature type="compositionally biased region" description="Pro residues" evidence="1">
    <location>
        <begin position="105"/>
        <end position="118"/>
    </location>
</feature>
<evidence type="ECO:0000256" key="1">
    <source>
        <dbReference type="SAM" id="MobiDB-lite"/>
    </source>
</evidence>
<proteinExistence type="predicted"/>
<evidence type="ECO:0000256" key="2">
    <source>
        <dbReference type="SAM" id="Phobius"/>
    </source>
</evidence>
<dbReference type="EMBL" id="CAJEWN010000131">
    <property type="protein sequence ID" value="CAD2167776.1"/>
    <property type="molecule type" value="Genomic_DNA"/>
</dbReference>
<feature type="region of interest" description="Disordered" evidence="1">
    <location>
        <begin position="96"/>
        <end position="127"/>
    </location>
</feature>
<dbReference type="Proteomes" id="UP000580250">
    <property type="component" value="Unassembled WGS sequence"/>
</dbReference>
<comment type="caution">
    <text evidence="3">The sequence shown here is derived from an EMBL/GenBank/DDBJ whole genome shotgun (WGS) entry which is preliminary data.</text>
</comment>
<protein>
    <submittedName>
        <fullName evidence="3">Uncharacterized protein</fullName>
    </submittedName>
</protein>
<name>A0A6V7UYZ4_MELEN</name>
<feature type="transmembrane region" description="Helical" evidence="2">
    <location>
        <begin position="141"/>
        <end position="159"/>
    </location>
</feature>
<sequence length="160" mass="17837">MKIKKLFYMAARYPKVNDDQYPVPLWPPPQPYNTPPTTKLTTTTSTTPFTRPPPPPPPSPPAPPPPPPQPHFQPYRTAPVVTYKCRPPPNPCIPTEGIYGTGNFPPAPPPAPQLPPQPEQSMTSQNLIRPQNSGGNSFRRFNGEMISIFVFIILIFNLIF</sequence>
<accession>A0A6V7UYZ4</accession>
<dbReference type="AlphaFoldDB" id="A0A6V7UYZ4"/>
<evidence type="ECO:0000313" key="4">
    <source>
        <dbReference type="Proteomes" id="UP000580250"/>
    </source>
</evidence>
<gene>
    <name evidence="3" type="ORF">MENT_LOCUS19086</name>
</gene>
<feature type="region of interest" description="Disordered" evidence="1">
    <location>
        <begin position="18"/>
        <end position="78"/>
    </location>
</feature>